<feature type="compositionally biased region" description="Basic and acidic residues" evidence="1">
    <location>
        <begin position="95"/>
        <end position="113"/>
    </location>
</feature>
<protein>
    <submittedName>
        <fullName evidence="2">Uncharacterized protein</fullName>
    </submittedName>
</protein>
<sequence>MKYLKEQENEPLKYKGKEIVTLKQILRRVRNQRRQYQFLTTQLIKYNVIFRWLISEGILVTWQGKRFRLDSLDKAYEFYDHHFTATEEQEIGQEIESKREEKIPTEEKVPQQE</sequence>
<dbReference type="EMBL" id="IACJ01060942">
    <property type="protein sequence ID" value="LAA45542.1"/>
    <property type="molecule type" value="Transcribed_RNA"/>
</dbReference>
<proteinExistence type="predicted"/>
<name>A0A2D4FDL9_MICCO</name>
<evidence type="ECO:0000256" key="1">
    <source>
        <dbReference type="SAM" id="MobiDB-lite"/>
    </source>
</evidence>
<dbReference type="EMBL" id="IACJ01060943">
    <property type="protein sequence ID" value="LAA45546.1"/>
    <property type="molecule type" value="Transcribed_RNA"/>
</dbReference>
<reference evidence="2" key="1">
    <citation type="submission" date="2017-07" db="EMBL/GenBank/DDBJ databases">
        <authorList>
            <person name="Mikheyev A."/>
            <person name="Grau M."/>
        </authorList>
    </citation>
    <scope>NUCLEOTIDE SEQUENCE</scope>
    <source>
        <tissue evidence="2">Venom_gland</tissue>
    </source>
</reference>
<evidence type="ECO:0000313" key="2">
    <source>
        <dbReference type="EMBL" id="LAA45542.1"/>
    </source>
</evidence>
<reference evidence="2" key="2">
    <citation type="submission" date="2017-11" db="EMBL/GenBank/DDBJ databases">
        <title>Coralsnake Venomics: Analyses of Venom Gland Transcriptomes and Proteomes of Six Brazilian Taxa.</title>
        <authorList>
            <person name="Aird S.D."/>
            <person name="Jorge da Silva N."/>
            <person name="Qiu L."/>
            <person name="Villar-Briones A."/>
            <person name="Aparecida-Saddi V."/>
            <person name="Campos-Telles M.P."/>
            <person name="Grau M."/>
            <person name="Mikheyev A.S."/>
        </authorList>
    </citation>
    <scope>NUCLEOTIDE SEQUENCE</scope>
    <source>
        <tissue evidence="2">Venom_gland</tissue>
    </source>
</reference>
<dbReference type="AlphaFoldDB" id="A0A2D4FDL9"/>
<accession>A0A2D4FDL9</accession>
<feature type="region of interest" description="Disordered" evidence="1">
    <location>
        <begin position="87"/>
        <end position="113"/>
    </location>
</feature>
<organism evidence="2">
    <name type="scientific">Micrurus corallinus</name>
    <name type="common">Brazilian coral snake</name>
    <dbReference type="NCBI Taxonomy" id="54390"/>
    <lineage>
        <taxon>Eukaryota</taxon>
        <taxon>Metazoa</taxon>
        <taxon>Chordata</taxon>
        <taxon>Craniata</taxon>
        <taxon>Vertebrata</taxon>
        <taxon>Euteleostomi</taxon>
        <taxon>Lepidosauria</taxon>
        <taxon>Squamata</taxon>
        <taxon>Bifurcata</taxon>
        <taxon>Unidentata</taxon>
        <taxon>Episquamata</taxon>
        <taxon>Toxicofera</taxon>
        <taxon>Serpentes</taxon>
        <taxon>Colubroidea</taxon>
        <taxon>Elapidae</taxon>
        <taxon>Elapinae</taxon>
        <taxon>Micrurus</taxon>
    </lineage>
</organism>